<dbReference type="Pfam" id="PF00355">
    <property type="entry name" value="Rieske"/>
    <property type="match status" value="1"/>
</dbReference>
<comment type="function">
    <text evidence="1">Iron-sulfur subunit of the cytochrome bc1 complex, an essential component of the respiratory electron transport chain required for ATP synthesis. The bc1 complex catalyzes the oxidation of menaquinol and the reduction of cytochrome c in the respiratory chain. The bc1 complex operates through a Q-cycle mechanism that couples electron transfer to generation of the proton gradient that drives ATP synthesis.</text>
</comment>
<evidence type="ECO:0000256" key="2">
    <source>
        <dbReference type="ARBA" id="ARBA00015816"/>
    </source>
</evidence>
<dbReference type="RefSeq" id="WP_380537334.1">
    <property type="nucleotide sequence ID" value="NZ_JBHFAB010000012.1"/>
</dbReference>
<dbReference type="PROSITE" id="PS51296">
    <property type="entry name" value="RIESKE"/>
    <property type="match status" value="1"/>
</dbReference>
<dbReference type="EMBL" id="JBHFAB010000012">
    <property type="protein sequence ID" value="MFC1418445.1"/>
    <property type="molecule type" value="Genomic_DNA"/>
</dbReference>
<evidence type="ECO:0000256" key="1">
    <source>
        <dbReference type="ARBA" id="ARBA00002494"/>
    </source>
</evidence>
<name>A0ABV6VXJ6_9ACTN</name>
<accession>A0ABV6VXJ6</accession>
<dbReference type="InterPro" id="IPR017941">
    <property type="entry name" value="Rieske_2Fe-2S"/>
</dbReference>
<organism evidence="11 12">
    <name type="scientific">Streptacidiphilus cavernicola</name>
    <dbReference type="NCBI Taxonomy" id="3342716"/>
    <lineage>
        <taxon>Bacteria</taxon>
        <taxon>Bacillati</taxon>
        <taxon>Actinomycetota</taxon>
        <taxon>Actinomycetes</taxon>
        <taxon>Kitasatosporales</taxon>
        <taxon>Streptomycetaceae</taxon>
        <taxon>Streptacidiphilus</taxon>
    </lineage>
</organism>
<dbReference type="Proteomes" id="UP001592531">
    <property type="component" value="Unassembled WGS sequence"/>
</dbReference>
<keyword evidence="4" id="KW-0479">Metal-binding</keyword>
<evidence type="ECO:0000256" key="6">
    <source>
        <dbReference type="ARBA" id="ARBA00023014"/>
    </source>
</evidence>
<dbReference type="InterPro" id="IPR036922">
    <property type="entry name" value="Rieske_2Fe-2S_sf"/>
</dbReference>
<evidence type="ECO:0000259" key="10">
    <source>
        <dbReference type="PROSITE" id="PS51296"/>
    </source>
</evidence>
<sequence>MRTVAAGSGDPVYVVQPEAGTYAAFSGVCTHSGCTVDPPKDGKFVCPCHGSCFDASSGAVLRGPATQALARIGITRDGDRLHLAG</sequence>
<dbReference type="PANTHER" id="PTHR10134">
    <property type="entry name" value="CYTOCHROME B-C1 COMPLEX SUBUNIT RIESKE, MITOCHONDRIAL"/>
    <property type="match status" value="1"/>
</dbReference>
<evidence type="ECO:0000313" key="11">
    <source>
        <dbReference type="EMBL" id="MFC1418445.1"/>
    </source>
</evidence>
<dbReference type="InterPro" id="IPR014349">
    <property type="entry name" value="Rieske_Fe-S_prot"/>
</dbReference>
<evidence type="ECO:0000256" key="5">
    <source>
        <dbReference type="ARBA" id="ARBA00023004"/>
    </source>
</evidence>
<evidence type="ECO:0000313" key="12">
    <source>
        <dbReference type="Proteomes" id="UP001592531"/>
    </source>
</evidence>
<dbReference type="PRINTS" id="PR00162">
    <property type="entry name" value="RIESKE"/>
</dbReference>
<dbReference type="CDD" id="cd03467">
    <property type="entry name" value="Rieske"/>
    <property type="match status" value="1"/>
</dbReference>
<evidence type="ECO:0000256" key="3">
    <source>
        <dbReference type="ARBA" id="ARBA00022714"/>
    </source>
</evidence>
<gene>
    <name evidence="11" type="ORF">ACEZDE_17620</name>
</gene>
<comment type="caution">
    <text evidence="11">The sequence shown here is derived from an EMBL/GenBank/DDBJ whole genome shotgun (WGS) entry which is preliminary data.</text>
</comment>
<feature type="domain" description="Rieske" evidence="10">
    <location>
        <begin position="9"/>
        <end position="83"/>
    </location>
</feature>
<protein>
    <recommendedName>
        <fullName evidence="2">Cytochrome bc1 complex Rieske iron-sulfur subunit</fullName>
    </recommendedName>
    <alternativeName>
        <fullName evidence="8">Cytochrome bc1 reductase complex subunit QcrA</fullName>
    </alternativeName>
</protein>
<comment type="cofactor">
    <cofactor evidence="9">
        <name>[2Fe-2S] cluster</name>
        <dbReference type="ChEBI" id="CHEBI:190135"/>
    </cofactor>
</comment>
<reference evidence="11 12" key="1">
    <citation type="submission" date="2024-09" db="EMBL/GenBank/DDBJ databases">
        <authorList>
            <person name="Lee S.D."/>
        </authorList>
    </citation>
    <scope>NUCLEOTIDE SEQUENCE [LARGE SCALE GENOMIC DNA]</scope>
    <source>
        <strain evidence="11 12">N8-3</strain>
    </source>
</reference>
<evidence type="ECO:0000256" key="7">
    <source>
        <dbReference type="ARBA" id="ARBA00023157"/>
    </source>
</evidence>
<dbReference type="InterPro" id="IPR005805">
    <property type="entry name" value="Rieske_Fe-S_prot_C"/>
</dbReference>
<evidence type="ECO:0000256" key="9">
    <source>
        <dbReference type="ARBA" id="ARBA00034078"/>
    </source>
</evidence>
<evidence type="ECO:0000256" key="4">
    <source>
        <dbReference type="ARBA" id="ARBA00022723"/>
    </source>
</evidence>
<keyword evidence="6" id="KW-0411">Iron-sulfur</keyword>
<keyword evidence="5" id="KW-0408">Iron</keyword>
<proteinExistence type="predicted"/>
<keyword evidence="3" id="KW-0001">2Fe-2S</keyword>
<keyword evidence="7" id="KW-1015">Disulfide bond</keyword>
<dbReference type="SUPFAM" id="SSF50022">
    <property type="entry name" value="ISP domain"/>
    <property type="match status" value="1"/>
</dbReference>
<keyword evidence="12" id="KW-1185">Reference proteome</keyword>
<evidence type="ECO:0000256" key="8">
    <source>
        <dbReference type="ARBA" id="ARBA00029586"/>
    </source>
</evidence>
<dbReference type="Gene3D" id="2.102.10.10">
    <property type="entry name" value="Rieske [2Fe-2S] iron-sulphur domain"/>
    <property type="match status" value="1"/>
</dbReference>